<keyword evidence="4" id="KW-1185">Reference proteome</keyword>
<dbReference type="InterPro" id="IPR050282">
    <property type="entry name" value="Cycloisomerase_2"/>
</dbReference>
<dbReference type="EMBL" id="RPFW01000006">
    <property type="protein sequence ID" value="TVZ01977.1"/>
    <property type="molecule type" value="Genomic_DNA"/>
</dbReference>
<evidence type="ECO:0000313" key="4">
    <source>
        <dbReference type="Proteomes" id="UP000460272"/>
    </source>
</evidence>
<dbReference type="PANTHER" id="PTHR30344:SF1">
    <property type="entry name" value="6-PHOSPHOGLUCONOLACTONASE"/>
    <property type="match status" value="1"/>
</dbReference>
<dbReference type="AlphaFoldDB" id="A0A6P2BTF9"/>
<dbReference type="InterPro" id="IPR011045">
    <property type="entry name" value="N2O_reductase_N"/>
</dbReference>
<comment type="similarity">
    <text evidence="1">Belongs to the cycloisomerase 2 family.</text>
</comment>
<feature type="compositionally biased region" description="Gly residues" evidence="2">
    <location>
        <begin position="33"/>
        <end position="43"/>
    </location>
</feature>
<reference evidence="3 4" key="1">
    <citation type="submission" date="2018-11" db="EMBL/GenBank/DDBJ databases">
        <title>Trebonia kvetii gen.nov., sp.nov., a novel acidophilic actinobacterium, and proposal of the new actinobacterial family Treboniaceae fam. nov.</title>
        <authorList>
            <person name="Rapoport D."/>
            <person name="Sagova-Mareckova M."/>
            <person name="Sedlacek I."/>
            <person name="Provaznik J."/>
            <person name="Kralova S."/>
            <person name="Pavlinic D."/>
            <person name="Benes V."/>
            <person name="Kopecky J."/>
        </authorList>
    </citation>
    <scope>NUCLEOTIDE SEQUENCE [LARGE SCALE GENOMIC DNA]</scope>
    <source>
        <strain evidence="3 4">15Tr583</strain>
    </source>
</reference>
<dbReference type="InterPro" id="IPR019405">
    <property type="entry name" value="Lactonase_7-beta_prop"/>
</dbReference>
<dbReference type="PANTHER" id="PTHR30344">
    <property type="entry name" value="6-PHOSPHOGLUCONOLACTONASE-RELATED"/>
    <property type="match status" value="1"/>
</dbReference>
<dbReference type="Proteomes" id="UP000460272">
    <property type="component" value="Unassembled WGS sequence"/>
</dbReference>
<protein>
    <recommendedName>
        <fullName evidence="5">Lactonase family protein</fullName>
    </recommendedName>
</protein>
<dbReference type="InterPro" id="IPR015943">
    <property type="entry name" value="WD40/YVTN_repeat-like_dom_sf"/>
</dbReference>
<evidence type="ECO:0000313" key="3">
    <source>
        <dbReference type="EMBL" id="TVZ01977.1"/>
    </source>
</evidence>
<sequence>MNDNTTGTNTIAGFLRHADGSLSPLPGSPFPAGGAGTGSGIGSQGALQQTSDGRYLLAVDAGSNQVSVLKIGSGGGLSLAGSPVSSGGTMPVSIAVHQSLVYVANAGGTPDFTGFTINSAGVLAPLAGSTVTLPSGSLPGDVLFNATGAVLAGTLVDSSQIVTFTVGSGGLLTPAPGSPFPAQATGPFGSEFRPTNPGQLFVSNAHAGANLGTVSAFSVAADGTLTSIGASPFADLQTAPCWVEITRNGRFLFTVNTAVPSISSYAISRDGSLRLLGSTVFNFPTGLGPEDARLSPDGKILYVVGTGAGKVSGFKVRNGSLTELPSSPTSVPAGSAPFGIVVTGLSR</sequence>
<feature type="region of interest" description="Disordered" evidence="2">
    <location>
        <begin position="23"/>
        <end position="46"/>
    </location>
</feature>
<dbReference type="GO" id="GO:0017057">
    <property type="term" value="F:6-phosphogluconolactonase activity"/>
    <property type="evidence" value="ECO:0007669"/>
    <property type="project" value="TreeGrafter"/>
</dbReference>
<dbReference type="SUPFAM" id="SSF50974">
    <property type="entry name" value="Nitrous oxide reductase, N-terminal domain"/>
    <property type="match status" value="1"/>
</dbReference>
<accession>A0A6P2BTF9</accession>
<evidence type="ECO:0008006" key="5">
    <source>
        <dbReference type="Google" id="ProtNLM"/>
    </source>
</evidence>
<proteinExistence type="inferred from homology"/>
<evidence type="ECO:0000256" key="2">
    <source>
        <dbReference type="SAM" id="MobiDB-lite"/>
    </source>
</evidence>
<dbReference type="OrthoDB" id="9790815at2"/>
<evidence type="ECO:0000256" key="1">
    <source>
        <dbReference type="ARBA" id="ARBA00005564"/>
    </source>
</evidence>
<comment type="caution">
    <text evidence="3">The sequence shown here is derived from an EMBL/GenBank/DDBJ whole genome shotgun (WGS) entry which is preliminary data.</text>
</comment>
<organism evidence="3 4">
    <name type="scientific">Trebonia kvetii</name>
    <dbReference type="NCBI Taxonomy" id="2480626"/>
    <lineage>
        <taxon>Bacteria</taxon>
        <taxon>Bacillati</taxon>
        <taxon>Actinomycetota</taxon>
        <taxon>Actinomycetes</taxon>
        <taxon>Streptosporangiales</taxon>
        <taxon>Treboniaceae</taxon>
        <taxon>Trebonia</taxon>
    </lineage>
</organism>
<dbReference type="Gene3D" id="2.130.10.10">
    <property type="entry name" value="YVTN repeat-like/Quinoprotein amine dehydrogenase"/>
    <property type="match status" value="2"/>
</dbReference>
<name>A0A6P2BTF9_9ACTN</name>
<dbReference type="Pfam" id="PF10282">
    <property type="entry name" value="Lactonase"/>
    <property type="match status" value="1"/>
</dbReference>
<dbReference type="RefSeq" id="WP_145858961.1">
    <property type="nucleotide sequence ID" value="NZ_RPFW01000006.1"/>
</dbReference>
<gene>
    <name evidence="3" type="ORF">EAS64_31605</name>
</gene>